<evidence type="ECO:0000313" key="3">
    <source>
        <dbReference type="Proteomes" id="UP000229498"/>
    </source>
</evidence>
<dbReference type="CDD" id="cd07344">
    <property type="entry name" value="M48_yhfN_like"/>
    <property type="match status" value="1"/>
</dbReference>
<keyword evidence="3" id="KW-1185">Reference proteome</keyword>
<evidence type="ECO:0000259" key="1">
    <source>
        <dbReference type="Pfam" id="PF01863"/>
    </source>
</evidence>
<dbReference type="OrthoDB" id="9795402at2"/>
<dbReference type="InterPro" id="IPR053136">
    <property type="entry name" value="UTP_pyrophosphatase-like"/>
</dbReference>
<accession>A0A2M9G6C9</accession>
<dbReference type="PANTHER" id="PTHR30399">
    <property type="entry name" value="UNCHARACTERIZED PROTEIN YGJP"/>
    <property type="match status" value="1"/>
</dbReference>
<sequence>MRPLPADLRVVRHGRARRIKLRLDSVDGAPVLVLPPGVSRRSGEAFVRQNLDWLAERRAARPAALPFRDGLEIPFQDDRLAIVHRADGRFGVRRNGAMLEVAGGGEHLNRRVTDWLKAEARRRLAAASRSYADEIGVRIARLRIADQKSRWGSCSARAVLSFNWRLVLAPAAVLDFVAAHETAHLKEMNHGSRFHALVARLHPDPEGADAWLKAHGASLRIWGRAE</sequence>
<dbReference type="InterPro" id="IPR002725">
    <property type="entry name" value="YgjP-like_metallopeptidase"/>
</dbReference>
<comment type="caution">
    <text evidence="2">The sequence shown here is derived from an EMBL/GenBank/DDBJ whole genome shotgun (WGS) entry which is preliminary data.</text>
</comment>
<organism evidence="2 3">
    <name type="scientific">Minwuia thermotolerans</name>
    <dbReference type="NCBI Taxonomy" id="2056226"/>
    <lineage>
        <taxon>Bacteria</taxon>
        <taxon>Pseudomonadati</taxon>
        <taxon>Pseudomonadota</taxon>
        <taxon>Alphaproteobacteria</taxon>
        <taxon>Minwuiales</taxon>
        <taxon>Minwuiaceae</taxon>
        <taxon>Minwuia</taxon>
    </lineage>
</organism>
<dbReference type="Gene3D" id="3.30.2010.10">
    <property type="entry name" value="Metalloproteases ('zincins'), catalytic domain"/>
    <property type="match status" value="1"/>
</dbReference>
<evidence type="ECO:0000313" key="2">
    <source>
        <dbReference type="EMBL" id="PJK31261.1"/>
    </source>
</evidence>
<protein>
    <submittedName>
        <fullName evidence="2">M48 family peptidase</fullName>
    </submittedName>
</protein>
<dbReference type="AlphaFoldDB" id="A0A2M9G6C9"/>
<proteinExistence type="predicted"/>
<reference evidence="2 3" key="1">
    <citation type="submission" date="2017-11" db="EMBL/GenBank/DDBJ databases">
        <title>Draft genome sequence of Rhizobiales bacterium SY3-13.</title>
        <authorList>
            <person name="Sun C."/>
        </authorList>
    </citation>
    <scope>NUCLEOTIDE SEQUENCE [LARGE SCALE GENOMIC DNA]</scope>
    <source>
        <strain evidence="2 3">SY3-13</strain>
    </source>
</reference>
<feature type="domain" description="YgjP-like metallopeptidase" evidence="1">
    <location>
        <begin position="17"/>
        <end position="215"/>
    </location>
</feature>
<dbReference type="RefSeq" id="WP_109796122.1">
    <property type="nucleotide sequence ID" value="NZ_PHIG01000007.1"/>
</dbReference>
<name>A0A2M9G6C9_9PROT</name>
<dbReference type="PANTHER" id="PTHR30399:SF1">
    <property type="entry name" value="UTP PYROPHOSPHATASE"/>
    <property type="match status" value="1"/>
</dbReference>
<dbReference type="Pfam" id="PF01863">
    <property type="entry name" value="YgjP-like"/>
    <property type="match status" value="1"/>
</dbReference>
<gene>
    <name evidence="2" type="ORF">CVT23_03285</name>
</gene>
<dbReference type="EMBL" id="PHIG01000007">
    <property type="protein sequence ID" value="PJK31261.1"/>
    <property type="molecule type" value="Genomic_DNA"/>
</dbReference>
<dbReference type="Proteomes" id="UP000229498">
    <property type="component" value="Unassembled WGS sequence"/>
</dbReference>